<name>A0ACC1XGU0_MELAZ</name>
<keyword evidence="2" id="KW-1185">Reference proteome</keyword>
<evidence type="ECO:0000313" key="2">
    <source>
        <dbReference type="Proteomes" id="UP001164539"/>
    </source>
</evidence>
<accession>A0ACC1XGU0</accession>
<dbReference type="EMBL" id="CM051402">
    <property type="protein sequence ID" value="KAJ4710108.1"/>
    <property type="molecule type" value="Genomic_DNA"/>
</dbReference>
<organism evidence="1 2">
    <name type="scientific">Melia azedarach</name>
    <name type="common">Chinaberry tree</name>
    <dbReference type="NCBI Taxonomy" id="155640"/>
    <lineage>
        <taxon>Eukaryota</taxon>
        <taxon>Viridiplantae</taxon>
        <taxon>Streptophyta</taxon>
        <taxon>Embryophyta</taxon>
        <taxon>Tracheophyta</taxon>
        <taxon>Spermatophyta</taxon>
        <taxon>Magnoliopsida</taxon>
        <taxon>eudicotyledons</taxon>
        <taxon>Gunneridae</taxon>
        <taxon>Pentapetalae</taxon>
        <taxon>rosids</taxon>
        <taxon>malvids</taxon>
        <taxon>Sapindales</taxon>
        <taxon>Meliaceae</taxon>
        <taxon>Melia</taxon>
    </lineage>
</organism>
<comment type="caution">
    <text evidence="1">The sequence shown here is derived from an EMBL/GenBank/DDBJ whole genome shotgun (WGS) entry which is preliminary data.</text>
</comment>
<protein>
    <submittedName>
        <fullName evidence="1">Homeobox protein knotted-1-like 1</fullName>
    </submittedName>
</protein>
<dbReference type="Proteomes" id="UP001164539">
    <property type="component" value="Chromosome 9"/>
</dbReference>
<evidence type="ECO:0000313" key="1">
    <source>
        <dbReference type="EMBL" id="KAJ4710108.1"/>
    </source>
</evidence>
<reference evidence="1 2" key="1">
    <citation type="journal article" date="2023" name="Science">
        <title>Complex scaffold remodeling in plant triterpene biosynthesis.</title>
        <authorList>
            <person name="De La Pena R."/>
            <person name="Hodgson H."/>
            <person name="Liu J.C."/>
            <person name="Stephenson M.J."/>
            <person name="Martin A.C."/>
            <person name="Owen C."/>
            <person name="Harkess A."/>
            <person name="Leebens-Mack J."/>
            <person name="Jimenez L.E."/>
            <person name="Osbourn A."/>
            <person name="Sattely E.S."/>
        </authorList>
    </citation>
    <scope>NUCLEOTIDE SEQUENCE [LARGE SCALE GENOMIC DNA]</scope>
    <source>
        <strain evidence="2">cv. JPN11</strain>
        <tissue evidence="1">Leaf</tissue>
    </source>
</reference>
<sequence length="149" mass="16762">MEAANNGSQENANGKNGDKYCNNVRFGSDIVVGDRQEEEDDGEEILKRRISSHPLYGQLIETHLNCLKVGLGEIGEVAENLNQPDLNLLPKIPTSSELDRFMEAYCFTLKKLKEALEEPLKETSSFIEEMYIQLKELCENDSKPNSPPT</sequence>
<proteinExistence type="predicted"/>
<gene>
    <name evidence="1" type="ORF">OWV82_016334</name>
</gene>